<keyword evidence="4 10" id="KW-0808">Transferase</keyword>
<dbReference type="PATRIC" id="fig|883114.3.peg.872"/>
<dbReference type="GO" id="GO:0043811">
    <property type="term" value="F:phosphate:acyl-[acyl carrier protein] acyltransferase activity"/>
    <property type="evidence" value="ECO:0007669"/>
    <property type="project" value="UniProtKB-UniRule"/>
</dbReference>
<evidence type="ECO:0000313" key="12">
    <source>
        <dbReference type="Proteomes" id="UP000004191"/>
    </source>
</evidence>
<reference evidence="11 12" key="1">
    <citation type="submission" date="2012-01" db="EMBL/GenBank/DDBJ databases">
        <title>The Genome Sequence of Helcococcus kunzii ATCC 51366.</title>
        <authorList>
            <consortium name="The Broad Institute Genome Sequencing Platform"/>
            <person name="Earl A."/>
            <person name="Ward D."/>
            <person name="Feldgarden M."/>
            <person name="Gevers D."/>
            <person name="Huys G."/>
            <person name="Young S.K."/>
            <person name="Zeng Q."/>
            <person name="Gargeya S."/>
            <person name="Fitzgerald M."/>
            <person name="Haas B."/>
            <person name="Abouelleil A."/>
            <person name="Alvarado L."/>
            <person name="Arachchi H.M."/>
            <person name="Berlin A."/>
            <person name="Chapman S.B."/>
            <person name="Gearin G."/>
            <person name="Goldberg J."/>
            <person name="Griggs A."/>
            <person name="Gujja S."/>
            <person name="Hansen M."/>
            <person name="Heiman D."/>
            <person name="Howarth C."/>
            <person name="Larimer J."/>
            <person name="Lui A."/>
            <person name="MacDonald P.J.P."/>
            <person name="McCowen C."/>
            <person name="Montmayeur A."/>
            <person name="Murphy C."/>
            <person name="Neiman D."/>
            <person name="Pearson M."/>
            <person name="Priest M."/>
            <person name="Roberts A."/>
            <person name="Saif S."/>
            <person name="Shea T."/>
            <person name="Sisk P."/>
            <person name="Stolte C."/>
            <person name="Sykes S."/>
            <person name="Wortman J."/>
            <person name="Nusbaum C."/>
            <person name="Birren B."/>
        </authorList>
    </citation>
    <scope>NUCLEOTIDE SEQUENCE [LARGE SCALE GENOMIC DNA]</scope>
    <source>
        <strain evidence="11 12">ATCC 51366</strain>
    </source>
</reference>
<keyword evidence="12" id="KW-1185">Reference proteome</keyword>
<keyword evidence="6 10" id="KW-0594">Phospholipid biosynthesis</keyword>
<dbReference type="InterPro" id="IPR012281">
    <property type="entry name" value="Phospholipid_synth_PlsX-like"/>
</dbReference>
<dbReference type="RefSeq" id="WP_005398301.1">
    <property type="nucleotide sequence ID" value="NZ_JH601088.1"/>
</dbReference>
<dbReference type="EC" id="2.3.1.274" evidence="8 10"/>
<dbReference type="Gene3D" id="3.40.718.10">
    <property type="entry name" value="Isopropylmalate Dehydrogenase"/>
    <property type="match status" value="1"/>
</dbReference>
<evidence type="ECO:0000256" key="8">
    <source>
        <dbReference type="ARBA" id="ARBA00024069"/>
    </source>
</evidence>
<keyword evidence="3 10" id="KW-0444">Lipid biosynthesis</keyword>
<dbReference type="GO" id="GO:0005737">
    <property type="term" value="C:cytoplasm"/>
    <property type="evidence" value="ECO:0007669"/>
    <property type="project" value="UniProtKB-SubCell"/>
</dbReference>
<comment type="subunit">
    <text evidence="9 10">Homodimer. Probably interacts with PlsY.</text>
</comment>
<dbReference type="Pfam" id="PF02504">
    <property type="entry name" value="FA_synthesis"/>
    <property type="match status" value="1"/>
</dbReference>
<dbReference type="InterPro" id="IPR003664">
    <property type="entry name" value="FA_synthesis"/>
</dbReference>
<comment type="caution">
    <text evidence="11">The sequence shown here is derived from an EMBL/GenBank/DDBJ whole genome shotgun (WGS) entry which is preliminary data.</text>
</comment>
<keyword evidence="5 10" id="KW-0443">Lipid metabolism</keyword>
<sequence>MKLIIDLMGLDLGPEEMMYGILNAAKNSKLDFVLSGPEELARKMVSESDVDINRFEFIDTNEYITNEDDPARSIRRKKNSSLVLGLDRLNEEGDGLLSAGSTGALVAGGIFVTRRLEKVERSTLTAFIPNQRGTNTILVDTGAVVDSKPEMLSQFAVMGSVLAEKYFSIDNPKVYLANVGVEEGKGDVLSKETFDLLKENDNINFCGNIEARDFLTGKADVIVADGFAGNMMLKSSEGAASVLFGEIKEVVNSSFLAKMGALLLKSSLKKIKDKYDYKKVGAAVLVGLRKPLFKAHGSSDRVAIEHAIYRAEEYIGSDINKYIEERL</sequence>
<comment type="similarity">
    <text evidence="10">Belongs to the PlsX family.</text>
</comment>
<dbReference type="UniPathway" id="UPA00085"/>
<comment type="catalytic activity">
    <reaction evidence="1 10">
        <text>a fatty acyl-[ACP] + phosphate = an acyl phosphate + holo-[ACP]</text>
        <dbReference type="Rhea" id="RHEA:42292"/>
        <dbReference type="Rhea" id="RHEA-COMP:9685"/>
        <dbReference type="Rhea" id="RHEA-COMP:14125"/>
        <dbReference type="ChEBI" id="CHEBI:43474"/>
        <dbReference type="ChEBI" id="CHEBI:59918"/>
        <dbReference type="ChEBI" id="CHEBI:64479"/>
        <dbReference type="ChEBI" id="CHEBI:138651"/>
        <dbReference type="EC" id="2.3.1.274"/>
    </reaction>
</comment>
<dbReference type="PIRSF" id="PIRSF002465">
    <property type="entry name" value="Phsphlp_syn_PlsX"/>
    <property type="match status" value="1"/>
</dbReference>
<dbReference type="HAMAP" id="MF_00019">
    <property type="entry name" value="PlsX"/>
    <property type="match status" value="1"/>
</dbReference>
<evidence type="ECO:0000256" key="7">
    <source>
        <dbReference type="ARBA" id="ARBA00023264"/>
    </source>
</evidence>
<organism evidence="11 12">
    <name type="scientific">Helcococcus kunzii ATCC 51366</name>
    <dbReference type="NCBI Taxonomy" id="883114"/>
    <lineage>
        <taxon>Bacteria</taxon>
        <taxon>Bacillati</taxon>
        <taxon>Bacillota</taxon>
        <taxon>Tissierellia</taxon>
        <taxon>Tissierellales</taxon>
        <taxon>Peptoniphilaceae</taxon>
        <taxon>Helcococcus</taxon>
    </lineage>
</organism>
<evidence type="ECO:0000256" key="5">
    <source>
        <dbReference type="ARBA" id="ARBA00023098"/>
    </source>
</evidence>
<evidence type="ECO:0000256" key="10">
    <source>
        <dbReference type="HAMAP-Rule" id="MF_00019"/>
    </source>
</evidence>
<dbReference type="GO" id="GO:0008654">
    <property type="term" value="P:phospholipid biosynthetic process"/>
    <property type="evidence" value="ECO:0007669"/>
    <property type="project" value="UniProtKB-KW"/>
</dbReference>
<gene>
    <name evidence="10" type="primary">plsX</name>
    <name evidence="11" type="ORF">HMPREF9709_00882</name>
</gene>
<dbReference type="SUPFAM" id="SSF53659">
    <property type="entry name" value="Isocitrate/Isopropylmalate dehydrogenase-like"/>
    <property type="match status" value="1"/>
</dbReference>
<dbReference type="PANTHER" id="PTHR30100:SF1">
    <property type="entry name" value="PHOSPHATE ACYLTRANSFERASE"/>
    <property type="match status" value="1"/>
</dbReference>
<evidence type="ECO:0000256" key="6">
    <source>
        <dbReference type="ARBA" id="ARBA00023209"/>
    </source>
</evidence>
<accession>H3NNH1</accession>
<dbReference type="eggNOG" id="COG0416">
    <property type="taxonomic scope" value="Bacteria"/>
</dbReference>
<comment type="subcellular location">
    <subcellularLocation>
        <location evidence="10">Cytoplasm</location>
    </subcellularLocation>
    <text evidence="10">Associated with the membrane possibly through PlsY.</text>
</comment>
<protein>
    <recommendedName>
        <fullName evidence="8 10">Phosphate acyltransferase</fullName>
        <ecNumber evidence="8 10">2.3.1.274</ecNumber>
    </recommendedName>
    <alternativeName>
        <fullName evidence="10">Acyl-ACP phosphotransacylase</fullName>
    </alternativeName>
    <alternativeName>
        <fullName evidence="10">Acyl-[acyl-carrier-protein]--phosphate acyltransferase</fullName>
    </alternativeName>
    <alternativeName>
        <fullName evidence="10">Phosphate-acyl-ACP acyltransferase</fullName>
    </alternativeName>
</protein>
<dbReference type="PANTHER" id="PTHR30100">
    <property type="entry name" value="FATTY ACID/PHOSPHOLIPID SYNTHESIS PROTEIN PLSX"/>
    <property type="match status" value="1"/>
</dbReference>
<dbReference type="NCBIfam" id="TIGR00182">
    <property type="entry name" value="plsX"/>
    <property type="match status" value="1"/>
</dbReference>
<evidence type="ECO:0000256" key="4">
    <source>
        <dbReference type="ARBA" id="ARBA00022679"/>
    </source>
</evidence>
<evidence type="ECO:0000256" key="2">
    <source>
        <dbReference type="ARBA" id="ARBA00022490"/>
    </source>
</evidence>
<dbReference type="Proteomes" id="UP000004191">
    <property type="component" value="Unassembled WGS sequence"/>
</dbReference>
<name>H3NNH1_9FIRM</name>
<dbReference type="HOGENOM" id="CLU_039379_1_1_9"/>
<dbReference type="EMBL" id="AGEI01000021">
    <property type="protein sequence ID" value="EHR33946.1"/>
    <property type="molecule type" value="Genomic_DNA"/>
</dbReference>
<proteinExistence type="inferred from homology"/>
<comment type="function">
    <text evidence="10">Catalyzes the reversible formation of acyl-phosphate (acyl-PO(4)) from acyl-[acyl-carrier-protein] (acyl-ACP). This enzyme utilizes acyl-ACP as fatty acyl donor, but not acyl-CoA.</text>
</comment>
<dbReference type="AlphaFoldDB" id="H3NNH1"/>
<keyword evidence="2 10" id="KW-0963">Cytoplasm</keyword>
<evidence type="ECO:0000256" key="1">
    <source>
        <dbReference type="ARBA" id="ARBA00001232"/>
    </source>
</evidence>
<evidence type="ECO:0000256" key="3">
    <source>
        <dbReference type="ARBA" id="ARBA00022516"/>
    </source>
</evidence>
<comment type="pathway">
    <text evidence="10">Lipid metabolism; phospholipid metabolism.</text>
</comment>
<dbReference type="GeneID" id="96998877"/>
<keyword evidence="7 10" id="KW-1208">Phospholipid metabolism</keyword>
<dbReference type="GO" id="GO:0006633">
    <property type="term" value="P:fatty acid biosynthetic process"/>
    <property type="evidence" value="ECO:0007669"/>
    <property type="project" value="UniProtKB-UniRule"/>
</dbReference>
<evidence type="ECO:0000256" key="9">
    <source>
        <dbReference type="ARBA" id="ARBA00046608"/>
    </source>
</evidence>
<dbReference type="STRING" id="883114.HMPREF9709_00882"/>
<evidence type="ECO:0000313" key="11">
    <source>
        <dbReference type="EMBL" id="EHR33946.1"/>
    </source>
</evidence>